<feature type="compositionally biased region" description="Low complexity" evidence="1">
    <location>
        <begin position="621"/>
        <end position="637"/>
    </location>
</feature>
<dbReference type="InterPro" id="IPR052901">
    <property type="entry name" value="Bact_TGase-like"/>
</dbReference>
<dbReference type="RefSeq" id="WP_168484610.1">
    <property type="nucleotide sequence ID" value="NZ_JAAZSQ010000001.1"/>
</dbReference>
<feature type="region of interest" description="Disordered" evidence="1">
    <location>
        <begin position="592"/>
        <end position="639"/>
    </location>
</feature>
<keyword evidence="2" id="KW-0812">Transmembrane</keyword>
<dbReference type="SMART" id="SM00460">
    <property type="entry name" value="TGc"/>
    <property type="match status" value="1"/>
</dbReference>
<dbReference type="Pfam" id="PF11992">
    <property type="entry name" value="TgpA_N"/>
    <property type="match status" value="1"/>
</dbReference>
<feature type="compositionally biased region" description="Low complexity" evidence="1">
    <location>
        <begin position="596"/>
        <end position="608"/>
    </location>
</feature>
<dbReference type="SUPFAM" id="SSF54001">
    <property type="entry name" value="Cysteine proteinases"/>
    <property type="match status" value="1"/>
</dbReference>
<gene>
    <name evidence="4" type="ORF">HGG74_01790</name>
</gene>
<keyword evidence="2" id="KW-1133">Transmembrane helix</keyword>
<dbReference type="InterPro" id="IPR021878">
    <property type="entry name" value="TgpA_N"/>
</dbReference>
<accession>A0A7X6K5C6</accession>
<comment type="caution">
    <text evidence="4">The sequence shown here is derived from an EMBL/GenBank/DDBJ whole genome shotgun (WGS) entry which is preliminary data.</text>
</comment>
<name>A0A7X6K5C6_9MICC</name>
<evidence type="ECO:0000259" key="3">
    <source>
        <dbReference type="SMART" id="SM00460"/>
    </source>
</evidence>
<dbReference type="PANTHER" id="PTHR42736:SF1">
    <property type="entry name" value="PROTEIN-GLUTAMINE GAMMA-GLUTAMYLTRANSFERASE"/>
    <property type="match status" value="1"/>
</dbReference>
<feature type="transmembrane region" description="Helical" evidence="2">
    <location>
        <begin position="31"/>
        <end position="52"/>
    </location>
</feature>
<dbReference type="EMBL" id="JAAZSQ010000001">
    <property type="protein sequence ID" value="NKX53288.1"/>
    <property type="molecule type" value="Genomic_DNA"/>
</dbReference>
<feature type="transmembrane region" description="Helical" evidence="2">
    <location>
        <begin position="244"/>
        <end position="265"/>
    </location>
</feature>
<evidence type="ECO:0000313" key="4">
    <source>
        <dbReference type="EMBL" id="NKX53288.1"/>
    </source>
</evidence>
<dbReference type="Proteomes" id="UP000544090">
    <property type="component" value="Unassembled WGS sequence"/>
</dbReference>
<feature type="region of interest" description="Disordered" evidence="1">
    <location>
        <begin position="1"/>
        <end position="28"/>
    </location>
</feature>
<feature type="transmembrane region" description="Helical" evidence="2">
    <location>
        <begin position="193"/>
        <end position="214"/>
    </location>
</feature>
<evidence type="ECO:0000313" key="5">
    <source>
        <dbReference type="Proteomes" id="UP000544090"/>
    </source>
</evidence>
<feature type="transmembrane region" description="Helical" evidence="2">
    <location>
        <begin position="87"/>
        <end position="112"/>
    </location>
</feature>
<feature type="domain" description="Transglutaminase-like" evidence="3">
    <location>
        <begin position="508"/>
        <end position="587"/>
    </location>
</feature>
<feature type="transmembrane region" description="Helical" evidence="2">
    <location>
        <begin position="644"/>
        <end position="663"/>
    </location>
</feature>
<keyword evidence="2" id="KW-0472">Membrane</keyword>
<dbReference type="Gene3D" id="3.10.620.30">
    <property type="match status" value="1"/>
</dbReference>
<feature type="transmembrane region" description="Helical" evidence="2">
    <location>
        <begin position="132"/>
        <end position="160"/>
    </location>
</feature>
<reference evidence="4 5" key="1">
    <citation type="submission" date="2020-04" db="EMBL/GenBank/DDBJ databases">
        <title>Arthrobacter sp. nov.</title>
        <authorList>
            <person name="Liu S."/>
        </authorList>
    </citation>
    <scope>NUCLEOTIDE SEQUENCE [LARGE SCALE GENOMIC DNA]</scope>
    <source>
        <strain evidence="4 5">E918</strain>
    </source>
</reference>
<keyword evidence="5" id="KW-1185">Reference proteome</keyword>
<dbReference type="AlphaFoldDB" id="A0A7X6K5C6"/>
<feature type="transmembrane region" description="Helical" evidence="2">
    <location>
        <begin position="167"/>
        <end position="187"/>
    </location>
</feature>
<dbReference type="Pfam" id="PF01841">
    <property type="entry name" value="Transglut_core"/>
    <property type="match status" value="1"/>
</dbReference>
<protein>
    <submittedName>
        <fullName evidence="4">Transglutaminase</fullName>
    </submittedName>
</protein>
<sequence length="795" mass="81999">MTATVERAPERTSGVPVPDGRPPRRRPAPGPWLMSGAVALAVCLAAASLNGVLEGWSWLPHVVLAVAAVELGTAAGRALRWPAAVGFLLGLAGLVASLTAMFLAPASLLGVVPGPGTARLLEPMLAEAQDTVVSQVAPVLVNPGIVLLACAGIGVSALLLDTIAVPLQMPATSGAVLLAVVSVPAVIKPGSIGPWGFAAAAAGYLLVLGCAHWYHGQPATLDPVDGSGSSGPAGRRAHPVAGQFGRAAAVGAAGIAAALVLPPAVPGFHDGLFPEGSRLTWLGVPTGLNPVVSLGENLRRPGAFGRMTYATDAPTGLYLRSVTLENLTGARWRPSDTRGSRRTGVESIDLPRIQALLADGTVTTTEISTSSFTSPWLLAPYAPARIEGLEGTWTWDPRTLNIRGTAGTTTAGQEYTVTSVAPKLSRALLASAAPADVQAVDEVFSELPADMPRIIKDTTEQVAGDLDRPFEQALAIQRYLRGPDFTYSEQAPVDGGYDQSGFGVVGAFLEAKAGYCVHFSAAMAIMAREAGIPSRIAVGYAPGRRTGGVLVRGGRELTQYEVDSRDAHAWPELYFDDIGWVAFEPTPGRGVVPDYAQANAGPAPGQAPEDNLVPGGPAPSAPDTAPEAPGAAPGSAGRDPEQPLWAAALGGCMLLVLLAPLLLRTGRRRRRRTELLSAGMPGARAALVAWAETLDDAADYGQPAGAAESAREFAARLGASGALAGPAVPALGRLRAAYERAAYADPGQPAGGPEAAAGKMLLDDTGQVRAGLRAAAGWRQRLAARFLPRSLFRRR</sequence>
<evidence type="ECO:0000256" key="2">
    <source>
        <dbReference type="SAM" id="Phobius"/>
    </source>
</evidence>
<dbReference type="InterPro" id="IPR038765">
    <property type="entry name" value="Papain-like_cys_pep_sf"/>
</dbReference>
<feature type="transmembrane region" description="Helical" evidence="2">
    <location>
        <begin position="58"/>
        <end position="75"/>
    </location>
</feature>
<evidence type="ECO:0000256" key="1">
    <source>
        <dbReference type="SAM" id="MobiDB-lite"/>
    </source>
</evidence>
<dbReference type="InterPro" id="IPR002931">
    <property type="entry name" value="Transglutaminase-like"/>
</dbReference>
<organism evidence="4 5">
    <name type="scientific">Arthrobacter mobilis</name>
    <dbReference type="NCBI Taxonomy" id="2724944"/>
    <lineage>
        <taxon>Bacteria</taxon>
        <taxon>Bacillati</taxon>
        <taxon>Actinomycetota</taxon>
        <taxon>Actinomycetes</taxon>
        <taxon>Micrococcales</taxon>
        <taxon>Micrococcaceae</taxon>
        <taxon>Arthrobacter</taxon>
    </lineage>
</organism>
<proteinExistence type="predicted"/>
<dbReference type="PANTHER" id="PTHR42736">
    <property type="entry name" value="PROTEIN-GLUTAMINE GAMMA-GLUTAMYLTRANSFERASE"/>
    <property type="match status" value="1"/>
</dbReference>